<sequence>MSIESALRRLTLQPASICRQCRRSWSSSSVQRQQQSATAAFAGQLLASRNESTQSRAATIRSSATPTSTPPKTSAEPNKPVPRTSYDIASSIISDTAAASRRRAQELRASEVERPWSRADLERQTQRRWRVGDVYAPHDLSGAEQAKWKKFRRKGKQRHDDIDQLGINPIHHYKVRASKLGSEAFVRDR</sequence>
<feature type="region of interest" description="Disordered" evidence="1">
    <location>
        <begin position="46"/>
        <end position="92"/>
    </location>
</feature>
<dbReference type="OrthoDB" id="21463at2759"/>
<feature type="compositionally biased region" description="Low complexity" evidence="1">
    <location>
        <begin position="52"/>
        <end position="77"/>
    </location>
</feature>
<dbReference type="Proteomes" id="UP000799767">
    <property type="component" value="Unassembled WGS sequence"/>
</dbReference>
<name>A0A6A6Q693_9PEZI</name>
<dbReference type="EMBL" id="MU001631">
    <property type="protein sequence ID" value="KAF2487486.1"/>
    <property type="molecule type" value="Genomic_DNA"/>
</dbReference>
<gene>
    <name evidence="2" type="ORF">BDY17DRAFT_306865</name>
</gene>
<dbReference type="AlphaFoldDB" id="A0A6A6Q693"/>
<proteinExistence type="predicted"/>
<accession>A0A6A6Q693</accession>
<dbReference type="RefSeq" id="XP_033594055.1">
    <property type="nucleotide sequence ID" value="XM_033735066.1"/>
</dbReference>
<evidence type="ECO:0000313" key="3">
    <source>
        <dbReference type="Proteomes" id="UP000799767"/>
    </source>
</evidence>
<feature type="compositionally biased region" description="Basic residues" evidence="1">
    <location>
        <begin position="148"/>
        <end position="157"/>
    </location>
</feature>
<reference evidence="2" key="1">
    <citation type="journal article" date="2020" name="Stud. Mycol.">
        <title>101 Dothideomycetes genomes: a test case for predicting lifestyles and emergence of pathogens.</title>
        <authorList>
            <person name="Haridas S."/>
            <person name="Albert R."/>
            <person name="Binder M."/>
            <person name="Bloem J."/>
            <person name="Labutti K."/>
            <person name="Salamov A."/>
            <person name="Andreopoulos B."/>
            <person name="Baker S."/>
            <person name="Barry K."/>
            <person name="Bills G."/>
            <person name="Bluhm B."/>
            <person name="Cannon C."/>
            <person name="Castanera R."/>
            <person name="Culley D."/>
            <person name="Daum C."/>
            <person name="Ezra D."/>
            <person name="Gonzalez J."/>
            <person name="Henrissat B."/>
            <person name="Kuo A."/>
            <person name="Liang C."/>
            <person name="Lipzen A."/>
            <person name="Lutzoni F."/>
            <person name="Magnuson J."/>
            <person name="Mondo S."/>
            <person name="Nolan M."/>
            <person name="Ohm R."/>
            <person name="Pangilinan J."/>
            <person name="Park H.-J."/>
            <person name="Ramirez L."/>
            <person name="Alfaro M."/>
            <person name="Sun H."/>
            <person name="Tritt A."/>
            <person name="Yoshinaga Y."/>
            <person name="Zwiers L.-H."/>
            <person name="Turgeon B."/>
            <person name="Goodwin S."/>
            <person name="Spatafora J."/>
            <person name="Crous P."/>
            <person name="Grigoriev I."/>
        </authorList>
    </citation>
    <scope>NUCLEOTIDE SEQUENCE</scope>
    <source>
        <strain evidence="2">CBS 113389</strain>
    </source>
</reference>
<evidence type="ECO:0000313" key="2">
    <source>
        <dbReference type="EMBL" id="KAF2487486.1"/>
    </source>
</evidence>
<keyword evidence="3" id="KW-1185">Reference proteome</keyword>
<protein>
    <submittedName>
        <fullName evidence="2">Uncharacterized protein</fullName>
    </submittedName>
</protein>
<evidence type="ECO:0000256" key="1">
    <source>
        <dbReference type="SAM" id="MobiDB-lite"/>
    </source>
</evidence>
<organism evidence="2 3">
    <name type="scientific">Neohortaea acidophila</name>
    <dbReference type="NCBI Taxonomy" id="245834"/>
    <lineage>
        <taxon>Eukaryota</taxon>
        <taxon>Fungi</taxon>
        <taxon>Dikarya</taxon>
        <taxon>Ascomycota</taxon>
        <taxon>Pezizomycotina</taxon>
        <taxon>Dothideomycetes</taxon>
        <taxon>Dothideomycetidae</taxon>
        <taxon>Mycosphaerellales</taxon>
        <taxon>Teratosphaeriaceae</taxon>
        <taxon>Neohortaea</taxon>
    </lineage>
</organism>
<dbReference type="GeneID" id="54476068"/>
<feature type="region of interest" description="Disordered" evidence="1">
    <location>
        <begin position="146"/>
        <end position="165"/>
    </location>
</feature>